<evidence type="ECO:0000259" key="2">
    <source>
        <dbReference type="Pfam" id="PF07883"/>
    </source>
</evidence>
<dbReference type="Proteomes" id="UP001501588">
    <property type="component" value="Unassembled WGS sequence"/>
</dbReference>
<reference evidence="3 4" key="1">
    <citation type="journal article" date="2019" name="Int. J. Syst. Evol. Microbiol.">
        <title>The Global Catalogue of Microorganisms (GCM) 10K type strain sequencing project: providing services to taxonomists for standard genome sequencing and annotation.</title>
        <authorList>
            <consortium name="The Broad Institute Genomics Platform"/>
            <consortium name="The Broad Institute Genome Sequencing Center for Infectious Disease"/>
            <person name="Wu L."/>
            <person name="Ma J."/>
        </authorList>
    </citation>
    <scope>NUCLEOTIDE SEQUENCE [LARGE SCALE GENOMIC DNA]</scope>
    <source>
        <strain evidence="3 4">JCM 9933</strain>
    </source>
</reference>
<protein>
    <submittedName>
        <fullName evidence="3">Cupin domain-containing protein</fullName>
    </submittedName>
</protein>
<dbReference type="Gene3D" id="2.60.120.10">
    <property type="entry name" value="Jelly Rolls"/>
    <property type="match status" value="1"/>
</dbReference>
<accession>A0ABN1GAA1</accession>
<sequence length="137" mass="14806">MDIIDHAGEPLDEWRPGVATRMLVSALTGAERLCVFEQFCDPGTGAPTHLHVVEEVLTVVDGEAEVWLDGERAALAAGRSVVVPAGRRHGFRNTGPATLHVRAILAAPVFEAWFDGEAEARRRWLPRSRPPYGGAGS</sequence>
<organism evidence="3 4">
    <name type="scientific">Craurococcus roseus</name>
    <dbReference type="NCBI Taxonomy" id="77585"/>
    <lineage>
        <taxon>Bacteria</taxon>
        <taxon>Pseudomonadati</taxon>
        <taxon>Pseudomonadota</taxon>
        <taxon>Alphaproteobacteria</taxon>
        <taxon>Acetobacterales</taxon>
        <taxon>Acetobacteraceae</taxon>
        <taxon>Craurococcus</taxon>
    </lineage>
</organism>
<evidence type="ECO:0000313" key="3">
    <source>
        <dbReference type="EMBL" id="GAA0607205.1"/>
    </source>
</evidence>
<dbReference type="SUPFAM" id="SSF51182">
    <property type="entry name" value="RmlC-like cupins"/>
    <property type="match status" value="1"/>
</dbReference>
<evidence type="ECO:0000256" key="1">
    <source>
        <dbReference type="ARBA" id="ARBA00022723"/>
    </source>
</evidence>
<dbReference type="InterPro" id="IPR011051">
    <property type="entry name" value="RmlC_Cupin_sf"/>
</dbReference>
<dbReference type="PANTHER" id="PTHR35848">
    <property type="entry name" value="OXALATE-BINDING PROTEIN"/>
    <property type="match status" value="1"/>
</dbReference>
<dbReference type="EMBL" id="BAAAFZ010000117">
    <property type="protein sequence ID" value="GAA0607205.1"/>
    <property type="molecule type" value="Genomic_DNA"/>
</dbReference>
<proteinExistence type="predicted"/>
<dbReference type="InterPro" id="IPR051610">
    <property type="entry name" value="GPI/OXD"/>
</dbReference>
<name>A0ABN1GAA1_9PROT</name>
<dbReference type="PANTHER" id="PTHR35848:SF6">
    <property type="entry name" value="CUPIN TYPE-2 DOMAIN-CONTAINING PROTEIN"/>
    <property type="match status" value="1"/>
</dbReference>
<dbReference type="InterPro" id="IPR014710">
    <property type="entry name" value="RmlC-like_jellyroll"/>
</dbReference>
<gene>
    <name evidence="3" type="ORF">GCM10009416_50240</name>
</gene>
<dbReference type="RefSeq" id="WP_343898216.1">
    <property type="nucleotide sequence ID" value="NZ_BAAAFZ010000117.1"/>
</dbReference>
<keyword evidence="1" id="KW-0479">Metal-binding</keyword>
<keyword evidence="4" id="KW-1185">Reference proteome</keyword>
<evidence type="ECO:0000313" key="4">
    <source>
        <dbReference type="Proteomes" id="UP001501588"/>
    </source>
</evidence>
<feature type="domain" description="Cupin type-2" evidence="2">
    <location>
        <begin position="41"/>
        <end position="100"/>
    </location>
</feature>
<comment type="caution">
    <text evidence="3">The sequence shown here is derived from an EMBL/GenBank/DDBJ whole genome shotgun (WGS) entry which is preliminary data.</text>
</comment>
<dbReference type="Pfam" id="PF07883">
    <property type="entry name" value="Cupin_2"/>
    <property type="match status" value="1"/>
</dbReference>
<dbReference type="InterPro" id="IPR013096">
    <property type="entry name" value="Cupin_2"/>
</dbReference>